<dbReference type="EMBL" id="VSRR010105852">
    <property type="protein sequence ID" value="MPC96398.1"/>
    <property type="molecule type" value="Genomic_DNA"/>
</dbReference>
<evidence type="ECO:0000313" key="2">
    <source>
        <dbReference type="EMBL" id="MPC96398.1"/>
    </source>
</evidence>
<protein>
    <submittedName>
        <fullName evidence="2">Uncharacterized protein</fullName>
    </submittedName>
</protein>
<accession>A0A5B7JTH6</accession>
<comment type="caution">
    <text evidence="2">The sequence shown here is derived from an EMBL/GenBank/DDBJ whole genome shotgun (WGS) entry which is preliminary data.</text>
</comment>
<sequence length="76" mass="8150">MCRVVGPLPFGLSVRDANHHHSYRSSEDEGGPQETAVTILSDVSMLRPSSSQEARSGTEHVTGGWTKITGATIAER</sequence>
<keyword evidence="3" id="KW-1185">Reference proteome</keyword>
<evidence type="ECO:0000256" key="1">
    <source>
        <dbReference type="SAM" id="MobiDB-lite"/>
    </source>
</evidence>
<dbReference type="AlphaFoldDB" id="A0A5B7JTH6"/>
<proteinExistence type="predicted"/>
<feature type="region of interest" description="Disordered" evidence="1">
    <location>
        <begin position="46"/>
        <end position="76"/>
    </location>
</feature>
<gene>
    <name evidence="2" type="ORF">E2C01_091655</name>
</gene>
<name>A0A5B7JTH6_PORTR</name>
<evidence type="ECO:0000313" key="3">
    <source>
        <dbReference type="Proteomes" id="UP000324222"/>
    </source>
</evidence>
<dbReference type="Proteomes" id="UP000324222">
    <property type="component" value="Unassembled WGS sequence"/>
</dbReference>
<reference evidence="2 3" key="1">
    <citation type="submission" date="2019-05" db="EMBL/GenBank/DDBJ databases">
        <title>Another draft genome of Portunus trituberculatus and its Hox gene families provides insights of decapod evolution.</title>
        <authorList>
            <person name="Jeong J.-H."/>
            <person name="Song I."/>
            <person name="Kim S."/>
            <person name="Choi T."/>
            <person name="Kim D."/>
            <person name="Ryu S."/>
            <person name="Kim W."/>
        </authorList>
    </citation>
    <scope>NUCLEOTIDE SEQUENCE [LARGE SCALE GENOMIC DNA]</scope>
    <source>
        <tissue evidence="2">Muscle</tissue>
    </source>
</reference>
<organism evidence="2 3">
    <name type="scientific">Portunus trituberculatus</name>
    <name type="common">Swimming crab</name>
    <name type="synonym">Neptunus trituberculatus</name>
    <dbReference type="NCBI Taxonomy" id="210409"/>
    <lineage>
        <taxon>Eukaryota</taxon>
        <taxon>Metazoa</taxon>
        <taxon>Ecdysozoa</taxon>
        <taxon>Arthropoda</taxon>
        <taxon>Crustacea</taxon>
        <taxon>Multicrustacea</taxon>
        <taxon>Malacostraca</taxon>
        <taxon>Eumalacostraca</taxon>
        <taxon>Eucarida</taxon>
        <taxon>Decapoda</taxon>
        <taxon>Pleocyemata</taxon>
        <taxon>Brachyura</taxon>
        <taxon>Eubrachyura</taxon>
        <taxon>Portunoidea</taxon>
        <taxon>Portunidae</taxon>
        <taxon>Portuninae</taxon>
        <taxon>Portunus</taxon>
    </lineage>
</organism>